<evidence type="ECO:0000256" key="3">
    <source>
        <dbReference type="ARBA" id="ARBA00022777"/>
    </source>
</evidence>
<organism evidence="8 9">
    <name type="scientific">Coralloluteibacterium thermophilum</name>
    <dbReference type="NCBI Taxonomy" id="2707049"/>
    <lineage>
        <taxon>Bacteria</taxon>
        <taxon>Pseudomonadati</taxon>
        <taxon>Pseudomonadota</taxon>
        <taxon>Gammaproteobacteria</taxon>
        <taxon>Lysobacterales</taxon>
        <taxon>Lysobacteraceae</taxon>
        <taxon>Coralloluteibacterium</taxon>
    </lineage>
</organism>
<keyword evidence="1" id="KW-0808">Transferase</keyword>
<evidence type="ECO:0000259" key="7">
    <source>
        <dbReference type="PROSITE" id="PS50011"/>
    </source>
</evidence>
<dbReference type="Pfam" id="PF03781">
    <property type="entry name" value="FGE-sulfatase"/>
    <property type="match status" value="1"/>
</dbReference>
<dbReference type="CDD" id="cd14014">
    <property type="entry name" value="STKc_PknB_like"/>
    <property type="match status" value="1"/>
</dbReference>
<dbReference type="PROSITE" id="PS00107">
    <property type="entry name" value="PROTEIN_KINASE_ATP"/>
    <property type="match status" value="1"/>
</dbReference>
<dbReference type="SUPFAM" id="SSF56436">
    <property type="entry name" value="C-type lectin-like"/>
    <property type="match status" value="1"/>
</dbReference>
<name>A0ABV9NRJ8_9GAMM</name>
<protein>
    <submittedName>
        <fullName evidence="8">SUMF1/EgtB/PvdO family nonheme iron enzyme</fullName>
    </submittedName>
</protein>
<reference evidence="9" key="1">
    <citation type="journal article" date="2019" name="Int. J. Syst. Evol. Microbiol.">
        <title>The Global Catalogue of Microorganisms (GCM) 10K type strain sequencing project: providing services to taxonomists for standard genome sequencing and annotation.</title>
        <authorList>
            <consortium name="The Broad Institute Genomics Platform"/>
            <consortium name="The Broad Institute Genome Sequencing Center for Infectious Disease"/>
            <person name="Wu L."/>
            <person name="Ma J."/>
        </authorList>
    </citation>
    <scope>NUCLEOTIDE SEQUENCE [LARGE SCALE GENOMIC DNA]</scope>
    <source>
        <strain evidence="9">CGMCC 1.13574</strain>
    </source>
</reference>
<dbReference type="InterPro" id="IPR000719">
    <property type="entry name" value="Prot_kinase_dom"/>
</dbReference>
<evidence type="ECO:0000256" key="6">
    <source>
        <dbReference type="SAM" id="MobiDB-lite"/>
    </source>
</evidence>
<proteinExistence type="predicted"/>
<feature type="region of interest" description="Disordered" evidence="6">
    <location>
        <begin position="943"/>
        <end position="993"/>
    </location>
</feature>
<accession>A0ABV9NRJ8</accession>
<feature type="domain" description="Protein kinase" evidence="7">
    <location>
        <begin position="167"/>
        <end position="446"/>
    </location>
</feature>
<dbReference type="SUPFAM" id="SSF56112">
    <property type="entry name" value="Protein kinase-like (PK-like)"/>
    <property type="match status" value="1"/>
</dbReference>
<keyword evidence="9" id="KW-1185">Reference proteome</keyword>
<keyword evidence="4 5" id="KW-0067">ATP-binding</keyword>
<evidence type="ECO:0000256" key="5">
    <source>
        <dbReference type="PROSITE-ProRule" id="PRU10141"/>
    </source>
</evidence>
<evidence type="ECO:0000256" key="1">
    <source>
        <dbReference type="ARBA" id="ARBA00022679"/>
    </source>
</evidence>
<comment type="caution">
    <text evidence="8">The sequence shown here is derived from an EMBL/GenBank/DDBJ whole genome shotgun (WGS) entry which is preliminary data.</text>
</comment>
<evidence type="ECO:0000256" key="4">
    <source>
        <dbReference type="ARBA" id="ARBA00022840"/>
    </source>
</evidence>
<evidence type="ECO:0000313" key="8">
    <source>
        <dbReference type="EMBL" id="MFC4729761.1"/>
    </source>
</evidence>
<dbReference type="PANTHER" id="PTHR43289">
    <property type="entry name" value="MITOGEN-ACTIVATED PROTEIN KINASE KINASE KINASE 20-RELATED"/>
    <property type="match status" value="1"/>
</dbReference>
<dbReference type="PROSITE" id="PS00108">
    <property type="entry name" value="PROTEIN_KINASE_ST"/>
    <property type="match status" value="1"/>
</dbReference>
<evidence type="ECO:0000313" key="9">
    <source>
        <dbReference type="Proteomes" id="UP001595892"/>
    </source>
</evidence>
<evidence type="ECO:0000256" key="2">
    <source>
        <dbReference type="ARBA" id="ARBA00022741"/>
    </source>
</evidence>
<dbReference type="InterPro" id="IPR016187">
    <property type="entry name" value="CTDL_fold"/>
</dbReference>
<dbReference type="Gene3D" id="3.90.1580.10">
    <property type="entry name" value="paralog of FGE (formylglycine-generating enzyme)"/>
    <property type="match status" value="1"/>
</dbReference>
<dbReference type="PANTHER" id="PTHR43289:SF6">
    <property type="entry name" value="SERINE_THREONINE-PROTEIN KINASE NEKL-3"/>
    <property type="match status" value="1"/>
</dbReference>
<dbReference type="RefSeq" id="WP_377005931.1">
    <property type="nucleotide sequence ID" value="NZ_JBHSGG010000050.1"/>
</dbReference>
<dbReference type="EMBL" id="JBHSGG010000050">
    <property type="protein sequence ID" value="MFC4729761.1"/>
    <property type="molecule type" value="Genomic_DNA"/>
</dbReference>
<dbReference type="InterPro" id="IPR005532">
    <property type="entry name" value="SUMF_dom"/>
</dbReference>
<gene>
    <name evidence="8" type="ORF">ACFO3Q_16455</name>
</gene>
<feature type="compositionally biased region" description="Low complexity" evidence="6">
    <location>
        <begin position="943"/>
        <end position="966"/>
    </location>
</feature>
<dbReference type="Proteomes" id="UP001595892">
    <property type="component" value="Unassembled WGS sequence"/>
</dbReference>
<dbReference type="InterPro" id="IPR008271">
    <property type="entry name" value="Ser/Thr_kinase_AS"/>
</dbReference>
<sequence length="1200" mass="126798">MYDSETSVLGLVTAFRSGRLDLPAVLEALSRRGRVPEDEYRAGVETLWKMREEQVLDAQTVTTLVTRLDALREAQEDDATVVAPPARTPAPADDATAMALPASRAAVPPDDDVTHVVPAPVVPGDAQAADGTGTGTGTSTGVETWQRIADAAGGEVARVGMLLKGRFLLEREIGRGGMGVVFLARDERKVEARDRDPYVAVKVLNDEFRRHPDSLVALQRESRRSQLLAHDNIVRVYDFDKAGTIVFMTMEYIDGSDLRTLIREQAWNGMPLAKARPLIEGMARALGRAHAAGIVHSDFKPGNVMVTSAGVPKVFDFGIARAGKHMASATGEQTVFDAATLGALTPAYASLEMIQGKEPTPSDDIYALGCCCFELLTGRHPFGKASAEVALREGRTPPPVPGLTRRQYRTLCDAVAFTREQRLGDVEQLIEGLREVGLRERALPLVGIGAAALVLLGGGGYGLSRHLHDRQIAAAIAGFGDDPGARYADEAQAARALAGLDEEDRRRIVLDNADLVEGFLLSRLDALWNPAAGRHDYAAAQEVFAFRDALRLYSPALDARRTEMAQQRNALLNALDSDLGRRIAAGDLFDGAHDNAAATLATVRAVDPGSALLANPELELAYDAAVAAAVEAGDLDLAHARLARAAEVFPESLRLQLRAGEVETAQLAAQARERALSGERLDPTEARVLLAGRLAAPGLGADWRDEVARALEALEAGAPADVARLHHDVATAIAAATAGVDSAAQLAQATALVDYGLGLSPQAAPLLAERERLAAVRAGVEAELAAQRVHAEVAGRTESARHAAAAGDLDKAREALARIRALQPDNAFLLGEAPQLLSGTYLERAAQLADEGGFAEAEALLADGVETLGSRLDLRTARARYAMAAAVAGEDSVPDAATHARLVEELEGLYRSDASGMEAMEARMRERGQLPDGSLRALLARRAPAPAQPARTARPSAAPEPAAVADPGRRAPRQAAADGDDEPLPPVPDGPDPCGNPALVGRGRFCFDQFGDGRGPTLVVVPGVDGGKAYGLSRAEVTVDDFARFCAATGRCTVTSPGDPALGALPVQNVTYAQASAYARWATRAAGGWRYRLPTEAEWAHAAGAGSGWRQAADSNCVPPTANSHDSLGAPVSARGREPNPWGLINLTGNVWEWVAGDGGPVVRGGSFASYWSDCTVDARRADGGGAHRDVGFRLLRELK</sequence>
<keyword evidence="3" id="KW-0418">Kinase</keyword>
<dbReference type="InterPro" id="IPR011009">
    <property type="entry name" value="Kinase-like_dom_sf"/>
</dbReference>
<dbReference type="Gene3D" id="3.30.200.20">
    <property type="entry name" value="Phosphorylase Kinase, domain 1"/>
    <property type="match status" value="1"/>
</dbReference>
<dbReference type="InterPro" id="IPR042095">
    <property type="entry name" value="SUMF_sf"/>
</dbReference>
<dbReference type="InterPro" id="IPR017441">
    <property type="entry name" value="Protein_kinase_ATP_BS"/>
</dbReference>
<dbReference type="Gene3D" id="1.10.510.10">
    <property type="entry name" value="Transferase(Phosphotransferase) domain 1"/>
    <property type="match status" value="1"/>
</dbReference>
<keyword evidence="2 5" id="KW-0547">Nucleotide-binding</keyword>
<dbReference type="PROSITE" id="PS50011">
    <property type="entry name" value="PROTEIN_KINASE_DOM"/>
    <property type="match status" value="1"/>
</dbReference>
<dbReference type="Pfam" id="PF00069">
    <property type="entry name" value="Pkinase"/>
    <property type="match status" value="1"/>
</dbReference>
<feature type="binding site" evidence="5">
    <location>
        <position position="202"/>
    </location>
    <ligand>
        <name>ATP</name>
        <dbReference type="ChEBI" id="CHEBI:30616"/>
    </ligand>
</feature>